<accession>A0A2T1NB17</accession>
<comment type="caution">
    <text evidence="1">The sequence shown here is derived from an EMBL/GenBank/DDBJ whole genome shotgun (WGS) entry which is preliminary data.</text>
</comment>
<keyword evidence="2" id="KW-1185">Reference proteome</keyword>
<proteinExistence type="predicted"/>
<dbReference type="Proteomes" id="UP000238430">
    <property type="component" value="Unassembled WGS sequence"/>
</dbReference>
<dbReference type="AlphaFoldDB" id="A0A2T1NB17"/>
<evidence type="ECO:0000313" key="1">
    <source>
        <dbReference type="EMBL" id="PSG89318.1"/>
    </source>
</evidence>
<dbReference type="EMBL" id="PXOT01000024">
    <property type="protein sequence ID" value="PSG89318.1"/>
    <property type="molecule type" value="Genomic_DNA"/>
</dbReference>
<evidence type="ECO:0000313" key="2">
    <source>
        <dbReference type="Proteomes" id="UP000238430"/>
    </source>
</evidence>
<dbReference type="RefSeq" id="WP_106679480.1">
    <property type="nucleotide sequence ID" value="NZ_JACHWV010000003.1"/>
</dbReference>
<organism evidence="1 2">
    <name type="scientific">Mesoflavibacter zeaxanthinifaciens subsp. sabulilitoris</name>
    <dbReference type="NCBI Taxonomy" id="1520893"/>
    <lineage>
        <taxon>Bacteria</taxon>
        <taxon>Pseudomonadati</taxon>
        <taxon>Bacteroidota</taxon>
        <taxon>Flavobacteriia</taxon>
        <taxon>Flavobacteriales</taxon>
        <taxon>Flavobacteriaceae</taxon>
        <taxon>Mesoflavibacter</taxon>
    </lineage>
</organism>
<protein>
    <submittedName>
        <fullName evidence="1">Uncharacterized protein</fullName>
    </submittedName>
</protein>
<gene>
    <name evidence="1" type="ORF">C7H61_10220</name>
</gene>
<reference evidence="1 2" key="1">
    <citation type="submission" date="2018-03" db="EMBL/GenBank/DDBJ databases">
        <title>Mesoflavibacter sp. HG37 and Mesoflavibacter sp. HG96 sp.nov., two marine bacteria isolated from seawater of Western Pacific Ocean.</title>
        <authorList>
            <person name="Cheng H."/>
            <person name="Wu Y.-H."/>
            <person name="Guo L.-L."/>
            <person name="Xu X.-W."/>
        </authorList>
    </citation>
    <scope>NUCLEOTIDE SEQUENCE [LARGE SCALE GENOMIC DNA]</scope>
    <source>
        <strain evidence="1 2">KCTC 42117</strain>
    </source>
</reference>
<sequence length="73" mass="8180">MKRITIYPAEAAIILGKSQSSAQKLIKAIKDAHGKKKHQPITIRMFCDYMDLPYAEVFNMVNHINDASTSKSA</sequence>
<dbReference type="OrthoDB" id="711499at2"/>
<name>A0A2T1NB17_9FLAO</name>